<accession>A0A8S4RB34</accession>
<protein>
    <submittedName>
        <fullName evidence="1">Jg6577 protein</fullName>
    </submittedName>
</protein>
<organism evidence="1 2">
    <name type="scientific">Pararge aegeria aegeria</name>
    <dbReference type="NCBI Taxonomy" id="348720"/>
    <lineage>
        <taxon>Eukaryota</taxon>
        <taxon>Metazoa</taxon>
        <taxon>Ecdysozoa</taxon>
        <taxon>Arthropoda</taxon>
        <taxon>Hexapoda</taxon>
        <taxon>Insecta</taxon>
        <taxon>Pterygota</taxon>
        <taxon>Neoptera</taxon>
        <taxon>Endopterygota</taxon>
        <taxon>Lepidoptera</taxon>
        <taxon>Glossata</taxon>
        <taxon>Ditrysia</taxon>
        <taxon>Papilionoidea</taxon>
        <taxon>Nymphalidae</taxon>
        <taxon>Satyrinae</taxon>
        <taxon>Satyrini</taxon>
        <taxon>Parargina</taxon>
        <taxon>Pararge</taxon>
    </lineage>
</organism>
<gene>
    <name evidence="1" type="primary">jg6577</name>
    <name evidence="1" type="ORF">PAEG_LOCUS10851</name>
</gene>
<evidence type="ECO:0000313" key="1">
    <source>
        <dbReference type="EMBL" id="CAH2232622.1"/>
    </source>
</evidence>
<proteinExistence type="predicted"/>
<evidence type="ECO:0000313" key="2">
    <source>
        <dbReference type="Proteomes" id="UP000838756"/>
    </source>
</evidence>
<name>A0A8S4RB34_9NEOP</name>
<dbReference type="EMBL" id="CAKXAJ010024912">
    <property type="protein sequence ID" value="CAH2232622.1"/>
    <property type="molecule type" value="Genomic_DNA"/>
</dbReference>
<keyword evidence="2" id="KW-1185">Reference proteome</keyword>
<dbReference type="Proteomes" id="UP000838756">
    <property type="component" value="Unassembled WGS sequence"/>
</dbReference>
<sequence>METTRLPSTALYEEIRQPVLAREDVRAVSNDLIHKKFLSRVSVAFPAGDVLPRDAFPILYATVRVRSILTSIPTA</sequence>
<reference evidence="1" key="1">
    <citation type="submission" date="2022-03" db="EMBL/GenBank/DDBJ databases">
        <authorList>
            <person name="Lindestad O."/>
        </authorList>
    </citation>
    <scope>NUCLEOTIDE SEQUENCE</scope>
</reference>
<comment type="caution">
    <text evidence="1">The sequence shown here is derived from an EMBL/GenBank/DDBJ whole genome shotgun (WGS) entry which is preliminary data.</text>
</comment>
<dbReference type="AlphaFoldDB" id="A0A8S4RB34"/>